<accession>A0A656YWZ2</accession>
<keyword evidence="2" id="KW-1185">Reference proteome</keyword>
<dbReference type="AlphaFoldDB" id="A0A656YWZ2"/>
<evidence type="ECO:0008006" key="3">
    <source>
        <dbReference type="Google" id="ProtNLM"/>
    </source>
</evidence>
<dbReference type="Proteomes" id="UP000070257">
    <property type="component" value="Unassembled WGS sequence"/>
</dbReference>
<evidence type="ECO:0000313" key="1">
    <source>
        <dbReference type="EMBL" id="KXA98748.1"/>
    </source>
</evidence>
<comment type="caution">
    <text evidence="1">The sequence shown here is derived from an EMBL/GenBank/DDBJ whole genome shotgun (WGS) entry which is preliminary data.</text>
</comment>
<organism evidence="1 2">
    <name type="scientific">candidate division MSBL1 archaeon SCGC-AAA259J03</name>
    <dbReference type="NCBI Taxonomy" id="1698269"/>
    <lineage>
        <taxon>Archaea</taxon>
        <taxon>Methanobacteriati</taxon>
        <taxon>Methanobacteriota</taxon>
        <taxon>candidate division MSBL1</taxon>
    </lineage>
</organism>
<reference evidence="1 2" key="1">
    <citation type="journal article" date="2016" name="Sci. Rep.">
        <title>Metabolic traits of an uncultured archaeal lineage -MSBL1- from brine pools of the Red Sea.</title>
        <authorList>
            <person name="Mwirichia R."/>
            <person name="Alam I."/>
            <person name="Rashid M."/>
            <person name="Vinu M."/>
            <person name="Ba-Alawi W."/>
            <person name="Anthony Kamau A."/>
            <person name="Kamanda Ngugi D."/>
            <person name="Goker M."/>
            <person name="Klenk H.P."/>
            <person name="Bajic V."/>
            <person name="Stingl U."/>
        </authorList>
    </citation>
    <scope>NUCLEOTIDE SEQUENCE [LARGE SCALE GENOMIC DNA]</scope>
    <source>
        <strain evidence="1">SCGC-AAA259J03</strain>
    </source>
</reference>
<name>A0A656YWZ2_9EURY</name>
<dbReference type="InterPro" id="IPR012675">
    <property type="entry name" value="Beta-grasp_dom_sf"/>
</dbReference>
<dbReference type="EMBL" id="LHXT01000007">
    <property type="protein sequence ID" value="KXA98748.1"/>
    <property type="molecule type" value="Genomic_DNA"/>
</dbReference>
<dbReference type="Gene3D" id="3.10.20.30">
    <property type="match status" value="1"/>
</dbReference>
<protein>
    <recommendedName>
        <fullName evidence="3">Molybdopterin synthase sulfur carrier subunit</fullName>
    </recommendedName>
</protein>
<evidence type="ECO:0000313" key="2">
    <source>
        <dbReference type="Proteomes" id="UP000070257"/>
    </source>
</evidence>
<sequence length="95" mass="10654">MSEVSVKVYGPLALQLNQREVKVEAEKIKDIFISLDNKFGTNSYDKITTDEQGRNISGDMQVVIDGKIERDLEKRIKFDRGVLPYIKIIPLAGGG</sequence>
<proteinExistence type="predicted"/>
<gene>
    <name evidence="1" type="ORF">AKJ39_00965</name>
</gene>